<protein>
    <submittedName>
        <fullName evidence="1">Uncharacterized protein</fullName>
    </submittedName>
</protein>
<sequence>MLILIQRRPITTTNTVRIPPKREKIPRRFFPLLQVFHTADKVKYEKPHRFVPIGNSFFLISSPVSFLFVFPQCLLFFGDCSLILFHHLSSLAAEIWFRIFNRSRLVSSEYHRLFPNCFDLQPIIYLQFVWFLEKFAKINCNFVV</sequence>
<proteinExistence type="predicted"/>
<evidence type="ECO:0000313" key="2">
    <source>
        <dbReference type="Proteomes" id="UP000029981"/>
    </source>
</evidence>
<name>A0A0A0LQM5_CUCSA</name>
<reference evidence="1 2" key="4">
    <citation type="journal article" date="2011" name="BMC Genomics">
        <title>RNA-Seq improves annotation of protein-coding genes in the cucumber genome.</title>
        <authorList>
            <person name="Li Z."/>
            <person name="Zhang Z."/>
            <person name="Yan P."/>
            <person name="Huang S."/>
            <person name="Fei Z."/>
            <person name="Lin K."/>
        </authorList>
    </citation>
    <scope>NUCLEOTIDE SEQUENCE [LARGE SCALE GENOMIC DNA]</scope>
    <source>
        <strain evidence="2">cv. 9930</strain>
    </source>
</reference>
<dbReference type="EMBL" id="CM002923">
    <property type="protein sequence ID" value="KGN63087.1"/>
    <property type="molecule type" value="Genomic_DNA"/>
</dbReference>
<dbReference type="Proteomes" id="UP000029981">
    <property type="component" value="Chromosome 2"/>
</dbReference>
<reference evidence="1 2" key="2">
    <citation type="journal article" date="2009" name="PLoS ONE">
        <title>An integrated genetic and cytogenetic map of the cucumber genome.</title>
        <authorList>
            <person name="Ren Y."/>
            <person name="Zhang Z."/>
            <person name="Liu J."/>
            <person name="Staub J.E."/>
            <person name="Han Y."/>
            <person name="Cheng Z."/>
            <person name="Li X."/>
            <person name="Lu J."/>
            <person name="Miao H."/>
            <person name="Kang H."/>
            <person name="Xie B."/>
            <person name="Gu X."/>
            <person name="Wang X."/>
            <person name="Du Y."/>
            <person name="Jin W."/>
            <person name="Huang S."/>
        </authorList>
    </citation>
    <scope>NUCLEOTIDE SEQUENCE [LARGE SCALE GENOMIC DNA]</scope>
    <source>
        <strain evidence="2">cv. 9930</strain>
    </source>
</reference>
<gene>
    <name evidence="1" type="ORF">Csa_2G401470</name>
</gene>
<dbReference type="Gramene" id="KGN63087">
    <property type="protein sequence ID" value="KGN63087"/>
    <property type="gene ID" value="Csa_2G401470"/>
</dbReference>
<dbReference type="AlphaFoldDB" id="A0A0A0LQM5"/>
<keyword evidence="2" id="KW-1185">Reference proteome</keyword>
<evidence type="ECO:0000313" key="1">
    <source>
        <dbReference type="EMBL" id="KGN63087.1"/>
    </source>
</evidence>
<organism evidence="1 2">
    <name type="scientific">Cucumis sativus</name>
    <name type="common">Cucumber</name>
    <dbReference type="NCBI Taxonomy" id="3659"/>
    <lineage>
        <taxon>Eukaryota</taxon>
        <taxon>Viridiplantae</taxon>
        <taxon>Streptophyta</taxon>
        <taxon>Embryophyta</taxon>
        <taxon>Tracheophyta</taxon>
        <taxon>Spermatophyta</taxon>
        <taxon>Magnoliopsida</taxon>
        <taxon>eudicotyledons</taxon>
        <taxon>Gunneridae</taxon>
        <taxon>Pentapetalae</taxon>
        <taxon>rosids</taxon>
        <taxon>fabids</taxon>
        <taxon>Cucurbitales</taxon>
        <taxon>Cucurbitaceae</taxon>
        <taxon>Benincaseae</taxon>
        <taxon>Cucumis</taxon>
    </lineage>
</organism>
<reference evidence="1 2" key="3">
    <citation type="journal article" date="2010" name="BMC Genomics">
        <title>Transcriptome sequencing and comparative analysis of cucumber flowers with different sex types.</title>
        <authorList>
            <person name="Guo S."/>
            <person name="Zheng Y."/>
            <person name="Joung J.G."/>
            <person name="Liu S."/>
            <person name="Zhang Z."/>
            <person name="Crasta O.R."/>
            <person name="Sobral B.W."/>
            <person name="Xu Y."/>
            <person name="Huang S."/>
            <person name="Fei Z."/>
        </authorList>
    </citation>
    <scope>NUCLEOTIDE SEQUENCE [LARGE SCALE GENOMIC DNA]</scope>
    <source>
        <strain evidence="2">cv. 9930</strain>
    </source>
</reference>
<reference evidence="1 2" key="1">
    <citation type="journal article" date="2009" name="Nat. Genet.">
        <title>The genome of the cucumber, Cucumis sativus L.</title>
        <authorList>
            <person name="Huang S."/>
            <person name="Li R."/>
            <person name="Zhang Z."/>
            <person name="Li L."/>
            <person name="Gu X."/>
            <person name="Fan W."/>
            <person name="Lucas W.J."/>
            <person name="Wang X."/>
            <person name="Xie B."/>
            <person name="Ni P."/>
            <person name="Ren Y."/>
            <person name="Zhu H."/>
            <person name="Li J."/>
            <person name="Lin K."/>
            <person name="Jin W."/>
            <person name="Fei Z."/>
            <person name="Li G."/>
            <person name="Staub J."/>
            <person name="Kilian A."/>
            <person name="van der Vossen E.A."/>
            <person name="Wu Y."/>
            <person name="Guo J."/>
            <person name="He J."/>
            <person name="Jia Z."/>
            <person name="Ren Y."/>
            <person name="Tian G."/>
            <person name="Lu Y."/>
            <person name="Ruan J."/>
            <person name="Qian W."/>
            <person name="Wang M."/>
            <person name="Huang Q."/>
            <person name="Li B."/>
            <person name="Xuan Z."/>
            <person name="Cao J."/>
            <person name="Asan"/>
            <person name="Wu Z."/>
            <person name="Zhang J."/>
            <person name="Cai Q."/>
            <person name="Bai Y."/>
            <person name="Zhao B."/>
            <person name="Han Y."/>
            <person name="Li Y."/>
            <person name="Li X."/>
            <person name="Wang S."/>
            <person name="Shi Q."/>
            <person name="Liu S."/>
            <person name="Cho W.K."/>
            <person name="Kim J.Y."/>
            <person name="Xu Y."/>
            <person name="Heller-Uszynska K."/>
            <person name="Miao H."/>
            <person name="Cheng Z."/>
            <person name="Zhang S."/>
            <person name="Wu J."/>
            <person name="Yang Y."/>
            <person name="Kang H."/>
            <person name="Li M."/>
            <person name="Liang H."/>
            <person name="Ren X."/>
            <person name="Shi Z."/>
            <person name="Wen M."/>
            <person name="Jian M."/>
            <person name="Yang H."/>
            <person name="Zhang G."/>
            <person name="Yang Z."/>
            <person name="Chen R."/>
            <person name="Liu S."/>
            <person name="Li J."/>
            <person name="Ma L."/>
            <person name="Liu H."/>
            <person name="Zhou Y."/>
            <person name="Zhao J."/>
            <person name="Fang X."/>
            <person name="Li G."/>
            <person name="Fang L."/>
            <person name="Li Y."/>
            <person name="Liu D."/>
            <person name="Zheng H."/>
            <person name="Zhang Y."/>
            <person name="Qin N."/>
            <person name="Li Z."/>
            <person name="Yang G."/>
            <person name="Yang S."/>
            <person name="Bolund L."/>
            <person name="Kristiansen K."/>
            <person name="Zheng H."/>
            <person name="Li S."/>
            <person name="Zhang X."/>
            <person name="Yang H."/>
            <person name="Wang J."/>
            <person name="Sun R."/>
            <person name="Zhang B."/>
            <person name="Jiang S."/>
            <person name="Wang J."/>
            <person name="Du Y."/>
            <person name="Li S."/>
        </authorList>
    </citation>
    <scope>NUCLEOTIDE SEQUENCE [LARGE SCALE GENOMIC DNA]</scope>
    <source>
        <strain evidence="2">cv. 9930</strain>
    </source>
</reference>
<accession>A0A0A0LQM5</accession>